<keyword evidence="3" id="KW-0408">Iron</keyword>
<dbReference type="GO" id="GO:0043546">
    <property type="term" value="F:molybdopterin cofactor binding"/>
    <property type="evidence" value="ECO:0007669"/>
    <property type="project" value="InterPro"/>
</dbReference>
<keyword evidence="2" id="KW-0479">Metal-binding</keyword>
<dbReference type="Pfam" id="PF01568">
    <property type="entry name" value="Molydop_binding"/>
    <property type="match status" value="1"/>
</dbReference>
<dbReference type="HOGENOM" id="CLU_000422_13_3_7"/>
<gene>
    <name evidence="6" type="ordered locus">Glov_0930</name>
</gene>
<dbReference type="CDD" id="cd02781">
    <property type="entry name" value="MopB_CT_Acetylene-hydratase"/>
    <property type="match status" value="1"/>
</dbReference>
<dbReference type="AlphaFoldDB" id="B3E5I2"/>
<evidence type="ECO:0000313" key="6">
    <source>
        <dbReference type="EMBL" id="ACD94653.1"/>
    </source>
</evidence>
<dbReference type="PROSITE" id="PS51669">
    <property type="entry name" value="4FE4S_MOW_BIS_MGD"/>
    <property type="match status" value="1"/>
</dbReference>
<dbReference type="Gene3D" id="3.40.50.740">
    <property type="match status" value="1"/>
</dbReference>
<evidence type="ECO:0000256" key="3">
    <source>
        <dbReference type="ARBA" id="ARBA00023004"/>
    </source>
</evidence>
<evidence type="ECO:0000256" key="1">
    <source>
        <dbReference type="ARBA" id="ARBA00010312"/>
    </source>
</evidence>
<dbReference type="InterPro" id="IPR037949">
    <property type="entry name" value="MopB_CT_Acetylene-hydratase"/>
</dbReference>
<protein>
    <submittedName>
        <fullName evidence="6">Molybdopterin oxidoreductase</fullName>
    </submittedName>
</protein>
<dbReference type="InterPro" id="IPR006963">
    <property type="entry name" value="Mopterin_OxRdtase_4Fe-4S_dom"/>
</dbReference>
<dbReference type="KEGG" id="glo:Glov_0930"/>
<dbReference type="SUPFAM" id="SSF53706">
    <property type="entry name" value="Formate dehydrogenase/DMSO reductase, domains 1-3"/>
    <property type="match status" value="1"/>
</dbReference>
<dbReference type="Pfam" id="PF00384">
    <property type="entry name" value="Molybdopterin"/>
    <property type="match status" value="1"/>
</dbReference>
<dbReference type="GO" id="GO:0051536">
    <property type="term" value="F:iron-sulfur cluster binding"/>
    <property type="evidence" value="ECO:0007669"/>
    <property type="project" value="UniProtKB-KW"/>
</dbReference>
<sequence length="731" mass="81561">MTMPQTVKTNCRFCGYQCGLTATVENGRVTGVAPDPTQYPGDERIQHGCHRWRMAPQFLDHPDRVNYPLKRVGERGSGQWHRISWDQALDEIAEKLAGLKEQFGPETLATCIGGPHAVYWPLHRFMTLFGSPNNVGIGQICWNPGTLLHAISYGWPLDNELEPDLTGCLMLWGANHAESDNSLLWHRIQQYSRTGKPLIVVDPRRTRTAELATHWLPVRPGTDAVLALGLVQAIIQNRWYDAPFVEAWCHGFARLAGHLQHYTPGYVAEATGIPAEQLLEVARLYALQCPSALFTGRGIDQIGRNSVPLHHSLDILRAITGNIDRKGASCITGMPDFIPELELELSDRFLETQRRKQLGQLKLQSYHGYEQIRKLTSKQDKRLPMRYLTSTQPNLVWQAMLTDRPYPIRSMIVMATNPLLTQADTSLVYQALKSLDLLVVLELFQTPTAMLADYLLPSAGVLERALFETKAGTANLAYGGAKAVEPYYERRPDFDFWQGLGRRLGQQEDWPWQSFEDSLEATLAPTGVDWETFSRHGLYTLPEEYEKHERIDPATGKAAGFATTTGKIELYSELLAGLGAEPLPVPKPVAAVDEQYPLSLITGARYHPYYASSFHQLEGLRKLHPEPWAEVSRATAHKLGLAEGTPVRVTTEKGTACFTLKISEMCDDVVSVEYGWWYPEKKAAEPELGGLWLANANLLTSADYATADPLIGTATYNGIPCCLQAVDSGKK</sequence>
<dbReference type="Proteomes" id="UP000002420">
    <property type="component" value="Chromosome"/>
</dbReference>
<dbReference type="GO" id="GO:0016491">
    <property type="term" value="F:oxidoreductase activity"/>
    <property type="evidence" value="ECO:0007669"/>
    <property type="project" value="InterPro"/>
</dbReference>
<evidence type="ECO:0000256" key="4">
    <source>
        <dbReference type="ARBA" id="ARBA00023014"/>
    </source>
</evidence>
<dbReference type="SUPFAM" id="SSF50692">
    <property type="entry name" value="ADC-like"/>
    <property type="match status" value="1"/>
</dbReference>
<dbReference type="InterPro" id="IPR006656">
    <property type="entry name" value="Mopterin_OxRdtase"/>
</dbReference>
<dbReference type="GO" id="GO:0046872">
    <property type="term" value="F:metal ion binding"/>
    <property type="evidence" value="ECO:0007669"/>
    <property type="project" value="UniProtKB-KW"/>
</dbReference>
<name>B3E5I2_TRIL1</name>
<dbReference type="eggNOG" id="COG0243">
    <property type="taxonomic scope" value="Bacteria"/>
</dbReference>
<dbReference type="InterPro" id="IPR006657">
    <property type="entry name" value="MoPterin_dinucl-bd_dom"/>
</dbReference>
<dbReference type="EMBL" id="CP001089">
    <property type="protein sequence ID" value="ACD94653.1"/>
    <property type="molecule type" value="Genomic_DNA"/>
</dbReference>
<dbReference type="GO" id="GO:0018818">
    <property type="term" value="F:acetylene hydratase activity"/>
    <property type="evidence" value="ECO:0007669"/>
    <property type="project" value="InterPro"/>
</dbReference>
<keyword evidence="4" id="KW-0411">Iron-sulfur</keyword>
<dbReference type="Gene3D" id="2.20.25.90">
    <property type="entry name" value="ADC-like domains"/>
    <property type="match status" value="1"/>
</dbReference>
<keyword evidence="7" id="KW-1185">Reference proteome</keyword>
<dbReference type="SMART" id="SM00926">
    <property type="entry name" value="Molybdop_Fe4S4"/>
    <property type="match status" value="1"/>
</dbReference>
<reference evidence="6 7" key="1">
    <citation type="submission" date="2008-05" db="EMBL/GenBank/DDBJ databases">
        <title>Complete sequence of chromosome of Geobacter lovleyi SZ.</title>
        <authorList>
            <consortium name="US DOE Joint Genome Institute"/>
            <person name="Lucas S."/>
            <person name="Copeland A."/>
            <person name="Lapidus A."/>
            <person name="Glavina del Rio T."/>
            <person name="Dalin E."/>
            <person name="Tice H."/>
            <person name="Bruce D."/>
            <person name="Goodwin L."/>
            <person name="Pitluck S."/>
            <person name="Chertkov O."/>
            <person name="Meincke L."/>
            <person name="Brettin T."/>
            <person name="Detter J.C."/>
            <person name="Han C."/>
            <person name="Tapia R."/>
            <person name="Kuske C.R."/>
            <person name="Schmutz J."/>
            <person name="Larimer F."/>
            <person name="Land M."/>
            <person name="Hauser L."/>
            <person name="Kyrpides N."/>
            <person name="Mikhailova N."/>
            <person name="Sung Y."/>
            <person name="Fletcher K.E."/>
            <person name="Ritalahti K.M."/>
            <person name="Loeffler F.E."/>
            <person name="Richardson P."/>
        </authorList>
    </citation>
    <scope>NUCLEOTIDE SEQUENCE [LARGE SCALE GENOMIC DNA]</scope>
    <source>
        <strain evidence="7">ATCC BAA-1151 / DSM 17278 / SZ</strain>
    </source>
</reference>
<comment type="similarity">
    <text evidence="1">Belongs to the prokaryotic molybdopterin-containing oxidoreductase family.</text>
</comment>
<organism evidence="6 7">
    <name type="scientific">Trichlorobacter lovleyi (strain ATCC BAA-1151 / DSM 17278 / SZ)</name>
    <name type="common">Geobacter lovleyi</name>
    <dbReference type="NCBI Taxonomy" id="398767"/>
    <lineage>
        <taxon>Bacteria</taxon>
        <taxon>Pseudomonadati</taxon>
        <taxon>Thermodesulfobacteriota</taxon>
        <taxon>Desulfuromonadia</taxon>
        <taxon>Geobacterales</taxon>
        <taxon>Geobacteraceae</taxon>
        <taxon>Trichlorobacter</taxon>
    </lineage>
</organism>
<dbReference type="PANTHER" id="PTHR43742:SF6">
    <property type="entry name" value="OXIDOREDUCTASE YYAE-RELATED"/>
    <property type="match status" value="1"/>
</dbReference>
<dbReference type="Pfam" id="PF04879">
    <property type="entry name" value="Molybdop_Fe4S4"/>
    <property type="match status" value="1"/>
</dbReference>
<evidence type="ECO:0000256" key="2">
    <source>
        <dbReference type="ARBA" id="ARBA00022723"/>
    </source>
</evidence>
<evidence type="ECO:0000313" key="7">
    <source>
        <dbReference type="Proteomes" id="UP000002420"/>
    </source>
</evidence>
<dbReference type="STRING" id="398767.Glov_0930"/>
<feature type="domain" description="4Fe-4S Mo/W bis-MGD-type" evidence="5">
    <location>
        <begin position="4"/>
        <end position="63"/>
    </location>
</feature>
<dbReference type="Gene3D" id="2.40.40.20">
    <property type="match status" value="1"/>
</dbReference>
<dbReference type="Gene3D" id="3.40.228.10">
    <property type="entry name" value="Dimethylsulfoxide Reductase, domain 2"/>
    <property type="match status" value="1"/>
</dbReference>
<dbReference type="OrthoDB" id="9757870at2"/>
<dbReference type="InterPro" id="IPR009010">
    <property type="entry name" value="Asp_de-COase-like_dom_sf"/>
</dbReference>
<dbReference type="PANTHER" id="PTHR43742">
    <property type="entry name" value="TRIMETHYLAMINE-N-OXIDE REDUCTASE"/>
    <property type="match status" value="1"/>
</dbReference>
<evidence type="ECO:0000259" key="5">
    <source>
        <dbReference type="PROSITE" id="PS51669"/>
    </source>
</evidence>
<accession>B3E5I2</accession>
<proteinExistence type="inferred from homology"/>
<dbReference type="InterPro" id="IPR050612">
    <property type="entry name" value="Prok_Mopterin_Oxidored"/>
</dbReference>